<protein>
    <submittedName>
        <fullName evidence="1">Uncharacterized protein</fullName>
    </submittedName>
</protein>
<name>A0ABT5ECR3_9BACT</name>
<reference evidence="1 2" key="1">
    <citation type="submission" date="2022-11" db="EMBL/GenBank/DDBJ databases">
        <title>Minimal conservation of predation-associated metabolite biosynthetic gene clusters underscores biosynthetic potential of Myxococcota including descriptions for ten novel species: Archangium lansinium sp. nov., Myxococcus landrumus sp. nov., Nannocystis bai.</title>
        <authorList>
            <person name="Ahearne A."/>
            <person name="Stevens C."/>
            <person name="Dowd S."/>
        </authorList>
    </citation>
    <scope>NUCLEOTIDE SEQUENCE [LARGE SCALE GENOMIC DNA]</scope>
    <source>
        <strain evidence="1 2">BB15-2</strain>
    </source>
</reference>
<dbReference type="RefSeq" id="WP_272092186.1">
    <property type="nucleotide sequence ID" value="NZ_JAQNDL010000005.1"/>
</dbReference>
<comment type="caution">
    <text evidence="1">The sequence shown here is derived from an EMBL/GenBank/DDBJ whole genome shotgun (WGS) entry which is preliminary data.</text>
</comment>
<evidence type="ECO:0000313" key="2">
    <source>
        <dbReference type="Proteomes" id="UP001221686"/>
    </source>
</evidence>
<evidence type="ECO:0000313" key="1">
    <source>
        <dbReference type="EMBL" id="MDC0723642.1"/>
    </source>
</evidence>
<organism evidence="1 2">
    <name type="scientific">Nannocystis bainbridge</name>
    <dbReference type="NCBI Taxonomy" id="2995303"/>
    <lineage>
        <taxon>Bacteria</taxon>
        <taxon>Pseudomonadati</taxon>
        <taxon>Myxococcota</taxon>
        <taxon>Polyangia</taxon>
        <taxon>Nannocystales</taxon>
        <taxon>Nannocystaceae</taxon>
        <taxon>Nannocystis</taxon>
    </lineage>
</organism>
<proteinExistence type="predicted"/>
<gene>
    <name evidence="1" type="ORF">POL25_42560</name>
</gene>
<dbReference type="Proteomes" id="UP001221686">
    <property type="component" value="Unassembled WGS sequence"/>
</dbReference>
<keyword evidence="2" id="KW-1185">Reference proteome</keyword>
<accession>A0ABT5ECR3</accession>
<dbReference type="EMBL" id="JAQNDL010000005">
    <property type="protein sequence ID" value="MDC0723642.1"/>
    <property type="molecule type" value="Genomic_DNA"/>
</dbReference>
<sequence length="116" mass="13428">MSTDGYDSAPIILNPWPDWIGGPDGSWARHWTFEFEMPVADAVLSSAKLDQPRLHIELARGATPKELRLVATTRANAWSDEVFFFEFYTLFQRLEDLFGPIRTIEGQARDLWRPFR</sequence>